<sequence length="348" mass="41637">MSENFILCLQNKLLIYINQSICKVPEIYALIKQINFKWDKDNSDKWKLLSEKAKQIVATLQLPPQIEERILGILRPIALEISRWRDDHDKILSPEINANIFQWKNNGTIERVDTAITIIKDTNLDIRKKFVLACLYSLEDDISHLWNKMSTDDKLLVFEVSYSSIVQFWVSIMQGKTANWMELVSKCLHPVYRSNFINYQNDPIWLRGFFDKLPTKEQQQCLIFSVKNFFKDHDNVRFCLSKINISEQRESFKNDLYRILRIHLDWPLQDSFIKIANQMWDYLSKEQFCDILYFIIYGRIIHKWNDYDYISLLRQFWQYDIYGKFHIDDKDIIRSGDGHFMATAVMNL</sequence>
<gene>
    <name evidence="1" type="primary">AVEN_106593_1</name>
    <name evidence="1" type="ORF">CDAR_313491</name>
</gene>
<organism evidence="1 2">
    <name type="scientific">Caerostris darwini</name>
    <dbReference type="NCBI Taxonomy" id="1538125"/>
    <lineage>
        <taxon>Eukaryota</taxon>
        <taxon>Metazoa</taxon>
        <taxon>Ecdysozoa</taxon>
        <taxon>Arthropoda</taxon>
        <taxon>Chelicerata</taxon>
        <taxon>Arachnida</taxon>
        <taxon>Araneae</taxon>
        <taxon>Araneomorphae</taxon>
        <taxon>Entelegynae</taxon>
        <taxon>Araneoidea</taxon>
        <taxon>Araneidae</taxon>
        <taxon>Caerostris</taxon>
    </lineage>
</organism>
<keyword evidence="2" id="KW-1185">Reference proteome</keyword>
<dbReference type="Proteomes" id="UP001054837">
    <property type="component" value="Unassembled WGS sequence"/>
</dbReference>
<name>A0AAV4N0R3_9ARAC</name>
<comment type="caution">
    <text evidence="1">The sequence shown here is derived from an EMBL/GenBank/DDBJ whole genome shotgun (WGS) entry which is preliminary data.</text>
</comment>
<dbReference type="AlphaFoldDB" id="A0AAV4N0R3"/>
<dbReference type="EMBL" id="BPLQ01001086">
    <property type="protein sequence ID" value="GIX78362.1"/>
    <property type="molecule type" value="Genomic_DNA"/>
</dbReference>
<reference evidence="1 2" key="1">
    <citation type="submission" date="2021-06" db="EMBL/GenBank/DDBJ databases">
        <title>Caerostris darwini draft genome.</title>
        <authorList>
            <person name="Kono N."/>
            <person name="Arakawa K."/>
        </authorList>
    </citation>
    <scope>NUCLEOTIDE SEQUENCE [LARGE SCALE GENOMIC DNA]</scope>
</reference>
<evidence type="ECO:0000313" key="1">
    <source>
        <dbReference type="EMBL" id="GIX78362.1"/>
    </source>
</evidence>
<evidence type="ECO:0000313" key="2">
    <source>
        <dbReference type="Proteomes" id="UP001054837"/>
    </source>
</evidence>
<proteinExistence type="predicted"/>
<protein>
    <submittedName>
        <fullName evidence="1">Uncharacterized protein</fullName>
    </submittedName>
</protein>
<accession>A0AAV4N0R3</accession>